<feature type="transmembrane region" description="Helical" evidence="1">
    <location>
        <begin position="588"/>
        <end position="608"/>
    </location>
</feature>
<dbReference type="AlphaFoldDB" id="A0A133YG85"/>
<feature type="transmembrane region" description="Helical" evidence="1">
    <location>
        <begin position="99"/>
        <end position="123"/>
    </location>
</feature>
<keyword evidence="1" id="KW-1133">Transmembrane helix</keyword>
<dbReference type="RefSeq" id="WP_066713196.1">
    <property type="nucleotide sequence ID" value="NZ_JARFNM010000001.1"/>
</dbReference>
<name>A0A133YG85_9FIRM</name>
<gene>
    <name evidence="2" type="ORF">HMPREF1872_00378</name>
</gene>
<dbReference type="STRING" id="1497955.HMPREF1872_00378"/>
<feature type="transmembrane region" description="Helical" evidence="1">
    <location>
        <begin position="477"/>
        <end position="503"/>
    </location>
</feature>
<organism evidence="2 3">
    <name type="scientific">Amygdalobacter nucleatus</name>
    <dbReference type="NCBI Taxonomy" id="3029274"/>
    <lineage>
        <taxon>Bacteria</taxon>
        <taxon>Bacillati</taxon>
        <taxon>Bacillota</taxon>
        <taxon>Clostridia</taxon>
        <taxon>Eubacteriales</taxon>
        <taxon>Oscillospiraceae</taxon>
        <taxon>Amygdalobacter</taxon>
    </lineage>
</organism>
<feature type="transmembrane region" description="Helical" evidence="1">
    <location>
        <begin position="366"/>
        <end position="390"/>
    </location>
</feature>
<feature type="transmembrane region" description="Helical" evidence="1">
    <location>
        <begin position="66"/>
        <end position="87"/>
    </location>
</feature>
<feature type="transmembrane region" description="Helical" evidence="1">
    <location>
        <begin position="509"/>
        <end position="531"/>
    </location>
</feature>
<keyword evidence="3" id="KW-1185">Reference proteome</keyword>
<feature type="transmembrane region" description="Helical" evidence="1">
    <location>
        <begin position="215"/>
        <end position="238"/>
    </location>
</feature>
<feature type="transmembrane region" description="Helical" evidence="1">
    <location>
        <begin position="552"/>
        <end position="576"/>
    </location>
</feature>
<reference evidence="3" key="1">
    <citation type="submission" date="2016-01" db="EMBL/GenBank/DDBJ databases">
        <authorList>
            <person name="Mitreva M."/>
            <person name="Pepin K.H."/>
            <person name="Mihindukulasuriya K.A."/>
            <person name="Fulton R."/>
            <person name="Fronick C."/>
            <person name="O'Laughlin M."/>
            <person name="Miner T."/>
            <person name="Herter B."/>
            <person name="Rosa B.A."/>
            <person name="Cordes M."/>
            <person name="Tomlinson C."/>
            <person name="Wollam A."/>
            <person name="Palsikar V.B."/>
            <person name="Mardis E.R."/>
            <person name="Wilson R.K."/>
        </authorList>
    </citation>
    <scope>NUCLEOTIDE SEQUENCE [LARGE SCALE GENOMIC DNA]</scope>
    <source>
        <strain evidence="3">KA00274</strain>
    </source>
</reference>
<feature type="transmembrane region" description="Helical" evidence="1">
    <location>
        <begin position="180"/>
        <end position="203"/>
    </location>
</feature>
<evidence type="ECO:0000313" key="2">
    <source>
        <dbReference type="EMBL" id="KXB42204.1"/>
    </source>
</evidence>
<evidence type="ECO:0000256" key="1">
    <source>
        <dbReference type="SAM" id="Phobius"/>
    </source>
</evidence>
<protein>
    <submittedName>
        <fullName evidence="2">Uncharacterized protein</fullName>
    </submittedName>
</protein>
<sequence>MDKKILKVRTPFRALLYSVFNGEMDAFTKSAVSNKAENRSNLALKLQTNSIWQFIKRKLAFIPTKVIQLLLGICFLAFLFAMLGLSMGEAAGPLVLAKMVTMTLFMTTLFLSFTSSISMLFMSDDVIYYMTLPFKDRDLVKAKFWQFAYGNMLLDLPIFLALFLGAAWSGHYSADLVVRGVIYVILCCISSKIVLLFLLFLLISKVKFFKNRDRFVKVASSVMLVFFICIGAGSQLVANFSKNTGSALAITNTFMTANSIWGKILLNVFNLFSLPGFLAEQIFGANTVTAYLYLALSVIVVELLLVALFKYASANYLPIIRSLQGAGNSAKKVMTRQEIKTELKVRSPYKSLAYVDKCLVKRTPNLFTNFTLTPLLMPLYIVVCFFIGGIGAASKNGFKLADVAKFIAQNKTALAEVSFKNGAVFGILIAITFALVLTNLSSMANAEILRDGRNFIFYRTMPLKMQTYLQVKLKRGFIYYCAIIEAMIILGVVVCLLCFGMQFSLAALIIAYTLALQISILVSALIVAAYTAKFDFDLETELVRQLKGFKRILINFGGLLIVALPLVLLVFVGNGFTFTFDFKEGNMALIVTIWQCVYMLALLVFYFGPLAKYLARKSL</sequence>
<keyword evidence="1" id="KW-0812">Transmembrane</keyword>
<feature type="transmembrane region" description="Helical" evidence="1">
    <location>
        <begin position="290"/>
        <end position="312"/>
    </location>
</feature>
<feature type="transmembrane region" description="Helical" evidence="1">
    <location>
        <begin position="144"/>
        <end position="168"/>
    </location>
</feature>
<proteinExistence type="predicted"/>
<comment type="caution">
    <text evidence="2">The sequence shown here is derived from an EMBL/GenBank/DDBJ whole genome shotgun (WGS) entry which is preliminary data.</text>
</comment>
<accession>A0A133YG85</accession>
<keyword evidence="1" id="KW-0472">Membrane</keyword>
<dbReference type="EMBL" id="LSCV01000005">
    <property type="protein sequence ID" value="KXB42204.1"/>
    <property type="molecule type" value="Genomic_DNA"/>
</dbReference>
<feature type="transmembrane region" description="Helical" evidence="1">
    <location>
        <begin position="422"/>
        <end position="440"/>
    </location>
</feature>
<dbReference type="Proteomes" id="UP000070080">
    <property type="component" value="Unassembled WGS sequence"/>
</dbReference>
<evidence type="ECO:0000313" key="3">
    <source>
        <dbReference type="Proteomes" id="UP000070080"/>
    </source>
</evidence>